<evidence type="ECO:0000313" key="5">
    <source>
        <dbReference type="Proteomes" id="UP000240804"/>
    </source>
</evidence>
<proteinExistence type="predicted"/>
<accession>A0A1D8KK97</accession>
<dbReference type="EMBL" id="KU686197">
    <property type="protein sequence ID" value="AOV58559.1"/>
    <property type="molecule type" value="Genomic_DNA"/>
</dbReference>
<protein>
    <submittedName>
        <fullName evidence="3">Uncharacterized protein</fullName>
    </submittedName>
</protein>
<gene>
    <name evidence="3" type="ORF">C421010_054</name>
    <name evidence="1" type="ORF">S250808_054</name>
    <name evidence="2" type="ORF">T040910_054</name>
</gene>
<dbReference type="GeneID" id="30306344"/>
<evidence type="ECO:0000313" key="1">
    <source>
        <dbReference type="EMBL" id="AOV58559.1"/>
    </source>
</evidence>
<dbReference type="RefSeq" id="YP_009321317.1">
    <property type="nucleotide sequence ID" value="NC_031906.1"/>
</dbReference>
<evidence type="ECO:0000313" key="3">
    <source>
        <dbReference type="EMBL" id="AOV59037.1"/>
    </source>
</evidence>
<dbReference type="KEGG" id="vg:30306344"/>
<sequence length="79" mass="8502">MTIDSNLLTVIESLQNALQVGSGATDTVNPVDADGTPLLDPLTGDQKASYAYAYGWNRSTIENTITNLQLIRDLMTTEA</sequence>
<dbReference type="Proteomes" id="UP000204537">
    <property type="component" value="Segment"/>
</dbReference>
<dbReference type="Proteomes" id="UP000240920">
    <property type="component" value="Segment"/>
</dbReference>
<dbReference type="EMBL" id="KU686198">
    <property type="protein sequence ID" value="AOV58798.1"/>
    <property type="molecule type" value="Genomic_DNA"/>
</dbReference>
<name>A0A1D8KK97_9CAUD</name>
<organism evidence="3 4">
    <name type="scientific">Synechococcus phage S-CAM3</name>
    <dbReference type="NCBI Taxonomy" id="1883366"/>
    <lineage>
        <taxon>Viruses</taxon>
        <taxon>Duplodnaviria</taxon>
        <taxon>Heunggongvirae</taxon>
        <taxon>Uroviricota</taxon>
        <taxon>Caudoviricetes</taxon>
        <taxon>Pantevenvirales</taxon>
        <taxon>Kyanoviridae</taxon>
        <taxon>Charybdisvirus</taxon>
        <taxon>Charybdisvirus scam3</taxon>
    </lineage>
</organism>
<keyword evidence="4" id="KW-1185">Reference proteome</keyword>
<reference evidence="4 5" key="1">
    <citation type="journal article" date="2016" name="Virology">
        <title>The genomic content and context of auxiliary metabolic genes in marine cyanomyoviruses.</title>
        <authorList>
            <person name="Crummett L.T."/>
            <person name="Puxty R.J."/>
            <person name="Weihe C."/>
            <person name="Marston M.F."/>
            <person name="Martiny J.B."/>
        </authorList>
    </citation>
    <scope>NUCLEOTIDE SEQUENCE [LARGE SCALE GENOMIC DNA]</scope>
    <source>
        <strain evidence="1">0808SB25</strain>
        <strain evidence="2">0910TB04</strain>
        <strain evidence="3">1010CC42</strain>
    </source>
</reference>
<dbReference type="Proteomes" id="UP000240804">
    <property type="component" value="Segment"/>
</dbReference>
<dbReference type="EMBL" id="KU686199">
    <property type="protein sequence ID" value="AOV59037.1"/>
    <property type="molecule type" value="Genomic_DNA"/>
</dbReference>
<evidence type="ECO:0000313" key="2">
    <source>
        <dbReference type="EMBL" id="AOV58798.1"/>
    </source>
</evidence>
<evidence type="ECO:0000313" key="4">
    <source>
        <dbReference type="Proteomes" id="UP000204537"/>
    </source>
</evidence>